<dbReference type="Pfam" id="PF00239">
    <property type="entry name" value="Resolvase"/>
    <property type="match status" value="1"/>
</dbReference>
<dbReference type="CDD" id="cd00338">
    <property type="entry name" value="Ser_Recombinase"/>
    <property type="match status" value="1"/>
</dbReference>
<dbReference type="SMART" id="SM00857">
    <property type="entry name" value="Resolvase"/>
    <property type="match status" value="1"/>
</dbReference>
<dbReference type="SUPFAM" id="SSF53041">
    <property type="entry name" value="Resolvase-like"/>
    <property type="match status" value="1"/>
</dbReference>
<dbReference type="EMBL" id="AHBW01000026">
    <property type="protein sequence ID" value="EHK86147.1"/>
    <property type="molecule type" value="Genomic_DNA"/>
</dbReference>
<evidence type="ECO:0000313" key="4">
    <source>
        <dbReference type="Proteomes" id="UP000005064"/>
    </source>
</evidence>
<evidence type="ECO:0000259" key="2">
    <source>
        <dbReference type="PROSITE" id="PS51737"/>
    </source>
</evidence>
<dbReference type="AlphaFoldDB" id="H0JKG2"/>
<dbReference type="GO" id="GO:0000150">
    <property type="term" value="F:DNA strand exchange activity"/>
    <property type="evidence" value="ECO:0007669"/>
    <property type="project" value="InterPro"/>
</dbReference>
<dbReference type="Pfam" id="PF07508">
    <property type="entry name" value="Recombinase"/>
    <property type="match status" value="1"/>
</dbReference>
<dbReference type="PANTHER" id="PTHR30461:SF23">
    <property type="entry name" value="DNA RECOMBINASE-RELATED"/>
    <property type="match status" value="1"/>
</dbReference>
<dbReference type="GO" id="GO:0003677">
    <property type="term" value="F:DNA binding"/>
    <property type="evidence" value="ECO:0007669"/>
    <property type="project" value="InterPro"/>
</dbReference>
<dbReference type="Gene3D" id="3.40.50.1390">
    <property type="entry name" value="Resolvase, N-terminal catalytic domain"/>
    <property type="match status" value="1"/>
</dbReference>
<reference evidence="3 4" key="1">
    <citation type="submission" date="2011-12" db="EMBL/GenBank/DDBJ databases">
        <authorList>
            <person name="Kriszt B."/>
            <person name="Tancsics A."/>
            <person name="Cserhati M."/>
            <person name="Toth A."/>
            <person name="Nagy I."/>
            <person name="Horvath B."/>
            <person name="Tamura T."/>
            <person name="Kukolya J."/>
            <person name="Szoboszlay S."/>
        </authorList>
    </citation>
    <scope>NUCLEOTIDE SEQUENCE [LARGE SCALE GENOMIC DNA]</scope>
    <source>
        <strain evidence="3 4">AK37</strain>
    </source>
</reference>
<protein>
    <submittedName>
        <fullName evidence="3">Recombinase</fullName>
    </submittedName>
</protein>
<dbReference type="InterPro" id="IPR036162">
    <property type="entry name" value="Resolvase-like_N_sf"/>
</dbReference>
<evidence type="ECO:0000313" key="3">
    <source>
        <dbReference type="EMBL" id="EHK86147.1"/>
    </source>
</evidence>
<dbReference type="InterPro" id="IPR011109">
    <property type="entry name" value="DNA_bind_recombinase_dom"/>
</dbReference>
<gene>
    <name evidence="3" type="ORF">AK37_00307</name>
</gene>
<evidence type="ECO:0000259" key="1">
    <source>
        <dbReference type="PROSITE" id="PS51736"/>
    </source>
</evidence>
<name>H0JKG2_9NOCA</name>
<dbReference type="PANTHER" id="PTHR30461">
    <property type="entry name" value="DNA-INVERTASE FROM LAMBDOID PROPHAGE"/>
    <property type="match status" value="1"/>
</dbReference>
<dbReference type="Proteomes" id="UP000005064">
    <property type="component" value="Unassembled WGS sequence"/>
</dbReference>
<sequence>MAEEGECASIARQIADGRDLAEQLGCRIIEVCIDQGVSAYKARRRPGFDRVLELVRGGVVGIVLGWHFDRLCRSMVELEKLIEAAEQKSVMIHTVNAGPLDLSTSAGRMVARILGSVARQESEHHAERRRRANDDRATRGEWVSSRRPFGYLHDGTLNPLEALAIRESTRDVLEGKSVRQVAREWNSRGLITTFAGRQWQPTSVRRVLLNPRNAALRVHRGEIVGIGNWQPIITRGEHEALVALLADPARRPIGPFEKKYQGSGVYQCGICESVVKIHITNRRQSYVCPSYHVRRHQAKLDDYVDSRILHFLSRDADSPKYYLRSIDVSRLEVDQELLRSRLDEAAAMFADGKIDRHQLSHATSKIRSKLVQLNAQVQLAKLTGGAVNGSVSLLHLEEAWRRVPAEARGTIIRQTMKVSIKNAPKGQRGFNPEFVEIAWRDESCKMKEASE</sequence>
<organism evidence="3 4">
    <name type="scientific">Rhodococcus pyridinivorans AK37</name>
    <dbReference type="NCBI Taxonomy" id="1114960"/>
    <lineage>
        <taxon>Bacteria</taxon>
        <taxon>Bacillati</taxon>
        <taxon>Actinomycetota</taxon>
        <taxon>Actinomycetes</taxon>
        <taxon>Mycobacteriales</taxon>
        <taxon>Nocardiaceae</taxon>
        <taxon>Rhodococcus</taxon>
    </lineage>
</organism>
<feature type="domain" description="Resolvase/invertase-type recombinase catalytic" evidence="1">
    <location>
        <begin position="1"/>
        <end position="140"/>
    </location>
</feature>
<feature type="domain" description="Recombinase" evidence="2">
    <location>
        <begin position="141"/>
        <end position="251"/>
    </location>
</feature>
<accession>H0JKG2</accession>
<dbReference type="InterPro" id="IPR050639">
    <property type="entry name" value="SSR_resolvase"/>
</dbReference>
<dbReference type="Gene3D" id="3.90.1750.20">
    <property type="entry name" value="Putative Large Serine Recombinase, Chain B, Domain 2"/>
    <property type="match status" value="1"/>
</dbReference>
<comment type="caution">
    <text evidence="3">The sequence shown here is derived from an EMBL/GenBank/DDBJ whole genome shotgun (WGS) entry which is preliminary data.</text>
</comment>
<dbReference type="PROSITE" id="PS51737">
    <property type="entry name" value="RECOMBINASE_DNA_BIND"/>
    <property type="match status" value="1"/>
</dbReference>
<proteinExistence type="predicted"/>
<dbReference type="InterPro" id="IPR006119">
    <property type="entry name" value="Resolv_N"/>
</dbReference>
<dbReference type="InterPro" id="IPR038109">
    <property type="entry name" value="DNA_bind_recomb_sf"/>
</dbReference>
<dbReference type="PROSITE" id="PS51736">
    <property type="entry name" value="RECOMBINASES_3"/>
    <property type="match status" value="1"/>
</dbReference>